<dbReference type="EMBL" id="JACJPW010000216">
    <property type="protein sequence ID" value="MBD2186477.1"/>
    <property type="molecule type" value="Genomic_DNA"/>
</dbReference>
<name>A0A926VP69_9CYAN</name>
<reference evidence="3" key="2">
    <citation type="submission" date="2020-08" db="EMBL/GenBank/DDBJ databases">
        <authorList>
            <person name="Chen M."/>
            <person name="Teng W."/>
            <person name="Zhao L."/>
            <person name="Hu C."/>
            <person name="Zhou Y."/>
            <person name="Han B."/>
            <person name="Song L."/>
            <person name="Shu W."/>
        </authorList>
    </citation>
    <scope>NUCLEOTIDE SEQUENCE</scope>
    <source>
        <strain evidence="3">FACHB-1375</strain>
    </source>
</reference>
<comment type="caution">
    <text evidence="3">The sequence shown here is derived from an EMBL/GenBank/DDBJ whole genome shotgun (WGS) entry which is preliminary data.</text>
</comment>
<reference evidence="3" key="1">
    <citation type="journal article" date="2015" name="ISME J.">
        <title>Draft Genome Sequence of Streptomyces incarnatus NRRL8089, which Produces the Nucleoside Antibiotic Sinefungin.</title>
        <authorList>
            <person name="Oshima K."/>
            <person name="Hattori M."/>
            <person name="Shimizu H."/>
            <person name="Fukuda K."/>
            <person name="Nemoto M."/>
            <person name="Inagaki K."/>
            <person name="Tamura T."/>
        </authorList>
    </citation>
    <scope>NUCLEOTIDE SEQUENCE</scope>
    <source>
        <strain evidence="3">FACHB-1375</strain>
    </source>
</reference>
<dbReference type="Proteomes" id="UP000641646">
    <property type="component" value="Unassembled WGS sequence"/>
</dbReference>
<dbReference type="InterPro" id="IPR010095">
    <property type="entry name" value="Cas12f1-like_TNB"/>
</dbReference>
<keyword evidence="4" id="KW-1185">Reference proteome</keyword>
<accession>A0A926VP69</accession>
<sequence>MVALEDLQVGKMVKNHHLAKSISDIAQLRFRQWLEYVGKIFGVTVIAVAPHYTFQECSCSGEILKHSRDPGFPRCLHCGDVEERDVKTNKNILRAALCQQSRVNTHPDGLLHNKVPDSSP</sequence>
<proteinExistence type="predicted"/>
<evidence type="ECO:0000313" key="3">
    <source>
        <dbReference type="EMBL" id="MBD2186477.1"/>
    </source>
</evidence>
<evidence type="ECO:0000259" key="2">
    <source>
        <dbReference type="Pfam" id="PF07282"/>
    </source>
</evidence>
<keyword evidence="1" id="KW-0238">DNA-binding</keyword>
<evidence type="ECO:0000313" key="4">
    <source>
        <dbReference type="Proteomes" id="UP000641646"/>
    </source>
</evidence>
<gene>
    <name evidence="3" type="ORF">H6G03_36420</name>
</gene>
<dbReference type="AlphaFoldDB" id="A0A926VP69"/>
<organism evidence="3 4">
    <name type="scientific">Aerosakkonema funiforme FACHB-1375</name>
    <dbReference type="NCBI Taxonomy" id="2949571"/>
    <lineage>
        <taxon>Bacteria</taxon>
        <taxon>Bacillati</taxon>
        <taxon>Cyanobacteriota</taxon>
        <taxon>Cyanophyceae</taxon>
        <taxon>Oscillatoriophycideae</taxon>
        <taxon>Aerosakkonematales</taxon>
        <taxon>Aerosakkonemataceae</taxon>
        <taxon>Aerosakkonema</taxon>
    </lineage>
</organism>
<dbReference type="GO" id="GO:0003677">
    <property type="term" value="F:DNA binding"/>
    <property type="evidence" value="ECO:0007669"/>
    <property type="project" value="UniProtKB-KW"/>
</dbReference>
<dbReference type="Pfam" id="PF07282">
    <property type="entry name" value="Cas12f1-like_TNB"/>
    <property type="match status" value="1"/>
</dbReference>
<feature type="domain" description="Cas12f1-like TNB" evidence="2">
    <location>
        <begin position="29"/>
        <end position="92"/>
    </location>
</feature>
<dbReference type="RefSeq" id="WP_190475850.1">
    <property type="nucleotide sequence ID" value="NZ_JACJPW010000216.1"/>
</dbReference>
<protein>
    <submittedName>
        <fullName evidence="3">Transposase</fullName>
    </submittedName>
</protein>
<evidence type="ECO:0000256" key="1">
    <source>
        <dbReference type="ARBA" id="ARBA00023125"/>
    </source>
</evidence>